<evidence type="ECO:0000256" key="3">
    <source>
        <dbReference type="ARBA" id="ARBA00022692"/>
    </source>
</evidence>
<evidence type="ECO:0000313" key="10">
    <source>
        <dbReference type="Proteomes" id="UP000502823"/>
    </source>
</evidence>
<keyword evidence="5 7" id="KW-0472">Membrane</keyword>
<feature type="transmembrane region" description="Helical" evidence="7">
    <location>
        <begin position="12"/>
        <end position="34"/>
    </location>
</feature>
<dbReference type="AlphaFoldDB" id="A0A6L2PYM5"/>
<dbReference type="OrthoDB" id="331948at2759"/>
<dbReference type="PROSITE" id="PS50216">
    <property type="entry name" value="DHHC"/>
    <property type="match status" value="1"/>
</dbReference>
<sequence length="365" mass="41633">MWWPPAESIGGLLNSAIFLALSGLTLYNFMSAIYEGPGYLPTQWKPTQPEDVVYLQFCNTCQGYKAPRAHHCRKCGRCVLKMDHHCPWINNCVGHYNHAHFTAFLFWAVCGCLQASVVLSCSLYRALNRVEPMVVLSVYALVFCVFCLGLSIGVVLAVGMLLYFQLRSILRNQTGIEDWIVEKAHHRRDPGDPKFVYPYDLGWKNNLKQVLSLTCDPIGDGVTWPVVQGCDQYTLTREQQQQKCEKRQRTRTYTVVENYSGSWVPITKGWKVLCHPPFTDEPRIPLQKGNTILVTRWRRYWLFGEKIQHDGIKKRERGQVKLEAAGSRETSMNDISENSVAPSEEGLQLWIGVGEEKAVPIDEEC</sequence>
<keyword evidence="2 7" id="KW-0808">Transferase</keyword>
<dbReference type="Pfam" id="PF01529">
    <property type="entry name" value="DHHC"/>
    <property type="match status" value="1"/>
</dbReference>
<evidence type="ECO:0000256" key="1">
    <source>
        <dbReference type="ARBA" id="ARBA00004141"/>
    </source>
</evidence>
<keyword evidence="6 7" id="KW-0012">Acyltransferase</keyword>
<evidence type="ECO:0000256" key="7">
    <source>
        <dbReference type="RuleBase" id="RU079119"/>
    </source>
</evidence>
<name>A0A6L2PYM5_COPFO</name>
<evidence type="ECO:0000256" key="6">
    <source>
        <dbReference type="ARBA" id="ARBA00023315"/>
    </source>
</evidence>
<feature type="transmembrane region" description="Helical" evidence="7">
    <location>
        <begin position="104"/>
        <end position="124"/>
    </location>
</feature>
<reference evidence="10" key="1">
    <citation type="submission" date="2020-01" db="EMBL/GenBank/DDBJ databases">
        <title>Draft genome sequence of the Termite Coptotermes fromosanus.</title>
        <authorList>
            <person name="Itakura S."/>
            <person name="Yosikawa Y."/>
            <person name="Umezawa K."/>
        </authorList>
    </citation>
    <scope>NUCLEOTIDE SEQUENCE [LARGE SCALE GENOMIC DNA]</scope>
</reference>
<evidence type="ECO:0000256" key="4">
    <source>
        <dbReference type="ARBA" id="ARBA00022989"/>
    </source>
</evidence>
<dbReference type="EMBL" id="BLKM01000706">
    <property type="protein sequence ID" value="GFG37609.1"/>
    <property type="molecule type" value="Genomic_DNA"/>
</dbReference>
<comment type="domain">
    <text evidence="7">The DHHC domain is required for palmitoyltransferase activity.</text>
</comment>
<dbReference type="InterPro" id="IPR039859">
    <property type="entry name" value="PFA4/ZDH16/20/ERF2-like"/>
</dbReference>
<keyword evidence="10" id="KW-1185">Reference proteome</keyword>
<evidence type="ECO:0000313" key="9">
    <source>
        <dbReference type="EMBL" id="GFG37609.1"/>
    </source>
</evidence>
<dbReference type="FunCoup" id="A0A6L2PYM5">
    <property type="interactions" value="1910"/>
</dbReference>
<dbReference type="EC" id="2.3.1.225" evidence="7"/>
<feature type="transmembrane region" description="Helical" evidence="7">
    <location>
        <begin position="136"/>
        <end position="164"/>
    </location>
</feature>
<feature type="domain" description="Palmitoyltransferase DHHC" evidence="8">
    <location>
        <begin position="55"/>
        <end position="179"/>
    </location>
</feature>
<comment type="caution">
    <text evidence="9">The sequence shown here is derived from an EMBL/GenBank/DDBJ whole genome shotgun (WGS) entry which is preliminary data.</text>
</comment>
<keyword evidence="4 7" id="KW-1133">Transmembrane helix</keyword>
<protein>
    <recommendedName>
        <fullName evidence="7">Palmitoyltransferase</fullName>
        <ecNumber evidence="7">2.3.1.225</ecNumber>
    </recommendedName>
</protein>
<comment type="catalytic activity">
    <reaction evidence="7">
        <text>L-cysteinyl-[protein] + hexadecanoyl-CoA = S-hexadecanoyl-L-cysteinyl-[protein] + CoA</text>
        <dbReference type="Rhea" id="RHEA:36683"/>
        <dbReference type="Rhea" id="RHEA-COMP:10131"/>
        <dbReference type="Rhea" id="RHEA-COMP:11032"/>
        <dbReference type="ChEBI" id="CHEBI:29950"/>
        <dbReference type="ChEBI" id="CHEBI:57287"/>
        <dbReference type="ChEBI" id="CHEBI:57379"/>
        <dbReference type="ChEBI" id="CHEBI:74151"/>
        <dbReference type="EC" id="2.3.1.225"/>
    </reaction>
</comment>
<dbReference type="InterPro" id="IPR001594">
    <property type="entry name" value="Palmitoyltrfase_DHHC"/>
</dbReference>
<accession>A0A6L2PYM5</accession>
<comment type="subcellular location">
    <subcellularLocation>
        <location evidence="1">Membrane</location>
        <topology evidence="1">Multi-pass membrane protein</topology>
    </subcellularLocation>
</comment>
<keyword evidence="3 7" id="KW-0812">Transmembrane</keyword>
<dbReference type="InParanoid" id="A0A6L2PYM5"/>
<comment type="similarity">
    <text evidence="7">Belongs to the DHHC palmitoyltransferase family.</text>
</comment>
<proteinExistence type="inferred from homology"/>
<dbReference type="PANTHER" id="PTHR12246">
    <property type="entry name" value="PALMITOYLTRANSFERASE ZDHHC16"/>
    <property type="match status" value="1"/>
</dbReference>
<dbReference type="GO" id="GO:0019706">
    <property type="term" value="F:protein-cysteine S-palmitoyltransferase activity"/>
    <property type="evidence" value="ECO:0007669"/>
    <property type="project" value="UniProtKB-EC"/>
</dbReference>
<organism evidence="9 10">
    <name type="scientific">Coptotermes formosanus</name>
    <name type="common">Formosan subterranean termite</name>
    <dbReference type="NCBI Taxonomy" id="36987"/>
    <lineage>
        <taxon>Eukaryota</taxon>
        <taxon>Metazoa</taxon>
        <taxon>Ecdysozoa</taxon>
        <taxon>Arthropoda</taxon>
        <taxon>Hexapoda</taxon>
        <taxon>Insecta</taxon>
        <taxon>Pterygota</taxon>
        <taxon>Neoptera</taxon>
        <taxon>Polyneoptera</taxon>
        <taxon>Dictyoptera</taxon>
        <taxon>Blattodea</taxon>
        <taxon>Blattoidea</taxon>
        <taxon>Termitoidae</taxon>
        <taxon>Rhinotermitidae</taxon>
        <taxon>Coptotermes</taxon>
    </lineage>
</organism>
<dbReference type="GO" id="GO:0016020">
    <property type="term" value="C:membrane"/>
    <property type="evidence" value="ECO:0007669"/>
    <property type="project" value="UniProtKB-SubCell"/>
</dbReference>
<evidence type="ECO:0000259" key="8">
    <source>
        <dbReference type="Pfam" id="PF01529"/>
    </source>
</evidence>
<evidence type="ECO:0000256" key="2">
    <source>
        <dbReference type="ARBA" id="ARBA00022679"/>
    </source>
</evidence>
<evidence type="ECO:0000256" key="5">
    <source>
        <dbReference type="ARBA" id="ARBA00023136"/>
    </source>
</evidence>
<dbReference type="Proteomes" id="UP000502823">
    <property type="component" value="Unassembled WGS sequence"/>
</dbReference>
<gene>
    <name evidence="9" type="ORF">Cfor_12690</name>
</gene>